<evidence type="ECO:0000313" key="3">
    <source>
        <dbReference type="Proteomes" id="UP000176317"/>
    </source>
</evidence>
<comment type="caution">
    <text evidence="2">The sequence shown here is derived from an EMBL/GenBank/DDBJ whole genome shotgun (WGS) entry which is preliminary data.</text>
</comment>
<gene>
    <name evidence="2" type="ORF">A2164_04500</name>
</gene>
<keyword evidence="1" id="KW-1133">Transmembrane helix</keyword>
<keyword evidence="1" id="KW-0472">Membrane</keyword>
<feature type="transmembrane region" description="Helical" evidence="1">
    <location>
        <begin position="90"/>
        <end position="106"/>
    </location>
</feature>
<reference evidence="2 3" key="1">
    <citation type="journal article" date="2016" name="Nat. Commun.">
        <title>Thousands of microbial genomes shed light on interconnected biogeochemical processes in an aquifer system.</title>
        <authorList>
            <person name="Anantharaman K."/>
            <person name="Brown C.T."/>
            <person name="Hug L.A."/>
            <person name="Sharon I."/>
            <person name="Castelle C.J."/>
            <person name="Probst A.J."/>
            <person name="Thomas B.C."/>
            <person name="Singh A."/>
            <person name="Wilkins M.J."/>
            <person name="Karaoz U."/>
            <person name="Brodie E.L."/>
            <person name="Williams K.H."/>
            <person name="Hubbard S.S."/>
            <person name="Banfield J.F."/>
        </authorList>
    </citation>
    <scope>NUCLEOTIDE SEQUENCE [LARGE SCALE GENOMIC DNA]</scope>
</reference>
<feature type="transmembrane region" description="Helical" evidence="1">
    <location>
        <begin position="12"/>
        <end position="36"/>
    </location>
</feature>
<feature type="transmembrane region" description="Helical" evidence="1">
    <location>
        <begin position="56"/>
        <end position="78"/>
    </location>
</feature>
<accession>A0A1F5G0E4</accession>
<evidence type="ECO:0000313" key="2">
    <source>
        <dbReference type="EMBL" id="OGD85329.1"/>
    </source>
</evidence>
<name>A0A1F5G0E4_9BACT</name>
<dbReference type="EMBL" id="MFAT01000071">
    <property type="protein sequence ID" value="OGD85329.1"/>
    <property type="molecule type" value="Genomic_DNA"/>
</dbReference>
<proteinExistence type="predicted"/>
<dbReference type="Proteomes" id="UP000176317">
    <property type="component" value="Unassembled WGS sequence"/>
</dbReference>
<protein>
    <submittedName>
        <fullName evidence="2">Uncharacterized protein</fullName>
    </submittedName>
</protein>
<keyword evidence="1" id="KW-0812">Transmembrane</keyword>
<sequence length="129" mass="14469">MYSANKKSVLHILVPTMTIVYTILFALFNLSIIYSPKSFNDVSAVKFASKVQIPSVPSWIVVSTIILTILGVFGGWYLRSLAKRQGSLSKILLSSLLVILLLQFFVEYRELMFIYTVISKSVGEIYPGL</sequence>
<dbReference type="AlphaFoldDB" id="A0A1F5G0E4"/>
<organism evidence="2 3">
    <name type="scientific">Candidatus Curtissbacteria bacterium RBG_13_35_7</name>
    <dbReference type="NCBI Taxonomy" id="1797705"/>
    <lineage>
        <taxon>Bacteria</taxon>
        <taxon>Candidatus Curtissiibacteriota</taxon>
    </lineage>
</organism>
<evidence type="ECO:0000256" key="1">
    <source>
        <dbReference type="SAM" id="Phobius"/>
    </source>
</evidence>